<reference evidence="1" key="2">
    <citation type="submission" date="2022-06" db="UniProtKB">
        <authorList>
            <consortium name="EnsemblMetazoa"/>
        </authorList>
    </citation>
    <scope>IDENTIFICATION</scope>
    <source>
        <strain evidence="1">PS312</strain>
    </source>
</reference>
<organism evidence="1 2">
    <name type="scientific">Pristionchus pacificus</name>
    <name type="common">Parasitic nematode worm</name>
    <dbReference type="NCBI Taxonomy" id="54126"/>
    <lineage>
        <taxon>Eukaryota</taxon>
        <taxon>Metazoa</taxon>
        <taxon>Ecdysozoa</taxon>
        <taxon>Nematoda</taxon>
        <taxon>Chromadorea</taxon>
        <taxon>Rhabditida</taxon>
        <taxon>Rhabditina</taxon>
        <taxon>Diplogasteromorpha</taxon>
        <taxon>Diplogasteroidea</taxon>
        <taxon>Neodiplogasteridae</taxon>
        <taxon>Pristionchus</taxon>
    </lineage>
</organism>
<keyword evidence="2" id="KW-1185">Reference proteome</keyword>
<accession>A0A2A6BET8</accession>
<dbReference type="AlphaFoldDB" id="A0A2A6BET8"/>
<name>A0A2A6BET8_PRIPA</name>
<dbReference type="EnsemblMetazoa" id="PPA30529.1">
    <property type="protein sequence ID" value="PPA30529.1"/>
    <property type="gene ID" value="WBGene00203397"/>
</dbReference>
<protein>
    <submittedName>
        <fullName evidence="1">Activin_recp domain-containing protein</fullName>
    </submittedName>
</protein>
<dbReference type="OrthoDB" id="5855855at2759"/>
<dbReference type="Gene3D" id="2.10.60.10">
    <property type="entry name" value="CD59"/>
    <property type="match status" value="1"/>
</dbReference>
<evidence type="ECO:0000313" key="2">
    <source>
        <dbReference type="Proteomes" id="UP000005239"/>
    </source>
</evidence>
<dbReference type="Proteomes" id="UP000005239">
    <property type="component" value="Unassembled WGS sequence"/>
</dbReference>
<accession>A0A8R1YNV4</accession>
<gene>
    <name evidence="1" type="primary">WBGene00203397</name>
</gene>
<evidence type="ECO:0000313" key="1">
    <source>
        <dbReference type="EnsemblMetazoa" id="PPA30529.1"/>
    </source>
</evidence>
<dbReference type="InterPro" id="IPR045860">
    <property type="entry name" value="Snake_toxin-like_sf"/>
</dbReference>
<dbReference type="SUPFAM" id="SSF57302">
    <property type="entry name" value="Snake toxin-like"/>
    <property type="match status" value="1"/>
</dbReference>
<reference evidence="2" key="1">
    <citation type="journal article" date="2008" name="Nat. Genet.">
        <title>The Pristionchus pacificus genome provides a unique perspective on nematode lifestyle and parasitism.</title>
        <authorList>
            <person name="Dieterich C."/>
            <person name="Clifton S.W."/>
            <person name="Schuster L.N."/>
            <person name="Chinwalla A."/>
            <person name="Delehaunty K."/>
            <person name="Dinkelacker I."/>
            <person name="Fulton L."/>
            <person name="Fulton R."/>
            <person name="Godfrey J."/>
            <person name="Minx P."/>
            <person name="Mitreva M."/>
            <person name="Roeseler W."/>
            <person name="Tian H."/>
            <person name="Witte H."/>
            <person name="Yang S.P."/>
            <person name="Wilson R.K."/>
            <person name="Sommer R.J."/>
        </authorList>
    </citation>
    <scope>NUCLEOTIDE SEQUENCE [LARGE SCALE GENOMIC DNA]</scope>
    <source>
        <strain evidence="2">PS312</strain>
    </source>
</reference>
<sequence length="130" mass="14137">MWLATCILLIEASVISSLSVSPLTNMQLEEGLLAFGDNGEPMAECIVSDEKGVQHTEFCPITPGFGSRSVACMVIWKGSLLLKQGCYSGQDLSLEDQCRKESCVASDPSKPVNFCCCFGPQCNRQYSELD</sequence>
<proteinExistence type="predicted"/>